<organism evidence="1 2">
    <name type="scientific">Lyngbya aestuarii BL J</name>
    <dbReference type="NCBI Taxonomy" id="1348334"/>
    <lineage>
        <taxon>Bacteria</taxon>
        <taxon>Bacillati</taxon>
        <taxon>Cyanobacteriota</taxon>
        <taxon>Cyanophyceae</taxon>
        <taxon>Oscillatoriophycideae</taxon>
        <taxon>Oscillatoriales</taxon>
        <taxon>Microcoleaceae</taxon>
        <taxon>Lyngbya</taxon>
    </lineage>
</organism>
<dbReference type="EMBL" id="AUZM01000082">
    <property type="protein sequence ID" value="ERT04734.1"/>
    <property type="molecule type" value="Genomic_DNA"/>
</dbReference>
<protein>
    <submittedName>
        <fullName evidence="1">Glycosyl transferase 8 family protein</fullName>
    </submittedName>
</protein>
<proteinExistence type="predicted"/>
<dbReference type="AlphaFoldDB" id="U7QA65"/>
<comment type="caution">
    <text evidence="1">The sequence shown here is derived from an EMBL/GenBank/DDBJ whole genome shotgun (WGS) entry which is preliminary data.</text>
</comment>
<gene>
    <name evidence="1" type="ORF">M595_5307</name>
</gene>
<dbReference type="Proteomes" id="UP000017127">
    <property type="component" value="Unassembled WGS sequence"/>
</dbReference>
<dbReference type="PATRIC" id="fig|1348334.3.peg.5105"/>
<dbReference type="SUPFAM" id="SSF53448">
    <property type="entry name" value="Nucleotide-diphospho-sugar transferases"/>
    <property type="match status" value="1"/>
</dbReference>
<reference evidence="1 2" key="1">
    <citation type="journal article" date="2013" name="Front. Microbiol.">
        <title>Comparative genomic analyses of the cyanobacterium, Lyngbya aestuarii BL J, a powerful hydrogen producer.</title>
        <authorList>
            <person name="Kothari A."/>
            <person name="Vaughn M."/>
            <person name="Garcia-Pichel F."/>
        </authorList>
    </citation>
    <scope>NUCLEOTIDE SEQUENCE [LARGE SCALE GENOMIC DNA]</scope>
    <source>
        <strain evidence="1 2">BL J</strain>
    </source>
</reference>
<evidence type="ECO:0000313" key="2">
    <source>
        <dbReference type="Proteomes" id="UP000017127"/>
    </source>
</evidence>
<dbReference type="InterPro" id="IPR029044">
    <property type="entry name" value="Nucleotide-diphossugar_trans"/>
</dbReference>
<evidence type="ECO:0000313" key="1">
    <source>
        <dbReference type="EMBL" id="ERT04734.1"/>
    </source>
</evidence>
<dbReference type="OrthoDB" id="507028at2"/>
<keyword evidence="1" id="KW-0808">Transferase</keyword>
<keyword evidence="2" id="KW-1185">Reference proteome</keyword>
<dbReference type="RefSeq" id="WP_023068991.1">
    <property type="nucleotide sequence ID" value="NZ_AUZM01000082.1"/>
</dbReference>
<dbReference type="GO" id="GO:0016740">
    <property type="term" value="F:transferase activity"/>
    <property type="evidence" value="ECO:0007669"/>
    <property type="project" value="UniProtKB-KW"/>
</dbReference>
<sequence>MQNFVEVNHSADVRNTAGILYYAKGDHWIQEGLQSAQSVKAAMPNIKTAIVSDTPLPKELFDIQIKAPNEVGIKQLKMWSLCQTPFEKTLYLDTDTYIADSIWEVFEMLNRFEIALAVTPRWMVKLKRNGGNVEENGVPVCFPNLNTGVIVYQKNQRIDNLFYDWAKLHKDWGEKQDQPPFRNTLYHSDIRFGVLPSNYNYRLPYPDGIWGNVKIFHGHDENLPDICQRINYSDNWRITSPRYYQNNSILYGKFSLRRTVRSTLRKGLRQLQRTLQVHQV</sequence>
<name>U7QA65_9CYAN</name>
<dbReference type="Gene3D" id="3.90.550.10">
    <property type="entry name" value="Spore Coat Polysaccharide Biosynthesis Protein SpsA, Chain A"/>
    <property type="match status" value="1"/>
</dbReference>
<accession>U7QA65</accession>